<feature type="compositionally biased region" description="Basic and acidic residues" evidence="1">
    <location>
        <begin position="1"/>
        <end position="10"/>
    </location>
</feature>
<evidence type="ECO:0000256" key="1">
    <source>
        <dbReference type="SAM" id="MobiDB-lite"/>
    </source>
</evidence>
<feature type="region of interest" description="Disordered" evidence="1">
    <location>
        <begin position="1"/>
        <end position="23"/>
    </location>
</feature>
<gene>
    <name evidence="2" type="ORF">Tci_051533</name>
</gene>
<evidence type="ECO:0000313" key="2">
    <source>
        <dbReference type="EMBL" id="GEU79555.1"/>
    </source>
</evidence>
<accession>A0A6L2N4F8</accession>
<dbReference type="AlphaFoldDB" id="A0A6L2N4F8"/>
<dbReference type="EMBL" id="BKCJ010007897">
    <property type="protein sequence ID" value="GEU79555.1"/>
    <property type="molecule type" value="Genomic_DNA"/>
</dbReference>
<organism evidence="2">
    <name type="scientific">Tanacetum cinerariifolium</name>
    <name type="common">Dalmatian daisy</name>
    <name type="synonym">Chrysanthemum cinerariifolium</name>
    <dbReference type="NCBI Taxonomy" id="118510"/>
    <lineage>
        <taxon>Eukaryota</taxon>
        <taxon>Viridiplantae</taxon>
        <taxon>Streptophyta</taxon>
        <taxon>Embryophyta</taxon>
        <taxon>Tracheophyta</taxon>
        <taxon>Spermatophyta</taxon>
        <taxon>Magnoliopsida</taxon>
        <taxon>eudicotyledons</taxon>
        <taxon>Gunneridae</taxon>
        <taxon>Pentapetalae</taxon>
        <taxon>asterids</taxon>
        <taxon>campanulids</taxon>
        <taxon>Asterales</taxon>
        <taxon>Asteraceae</taxon>
        <taxon>Asteroideae</taxon>
        <taxon>Anthemideae</taxon>
        <taxon>Anthemidinae</taxon>
        <taxon>Tanacetum</taxon>
    </lineage>
</organism>
<name>A0A6L2N4F8_TANCI</name>
<protein>
    <submittedName>
        <fullName evidence="2">Uncharacterized protein</fullName>
    </submittedName>
</protein>
<comment type="caution">
    <text evidence="2">The sequence shown here is derived from an EMBL/GenBank/DDBJ whole genome shotgun (WGS) entry which is preliminary data.</text>
</comment>
<reference evidence="2" key="1">
    <citation type="journal article" date="2019" name="Sci. Rep.">
        <title>Draft genome of Tanacetum cinerariifolium, the natural source of mosquito coil.</title>
        <authorList>
            <person name="Yamashiro T."/>
            <person name="Shiraishi A."/>
            <person name="Satake H."/>
            <person name="Nakayama K."/>
        </authorList>
    </citation>
    <scope>NUCLEOTIDE SEQUENCE</scope>
</reference>
<proteinExistence type="predicted"/>
<feature type="compositionally biased region" description="Low complexity" evidence="1">
    <location>
        <begin position="11"/>
        <end position="21"/>
    </location>
</feature>
<sequence length="197" mass="22208">MDAYESDPKAPEAAPQSPEQALLSQVPTPVYPEYFAPSDDDVKLAKAQPLPLSVSPTALSQDYVSDFKPFEEEEEEPYLWSSSHHLCQILLPHLRRHNHSRRDFIPPLLLPSPIHRDMIPKVDMPPQKRARSIAPSRKFEIRESSVAVSAGQPGSALTRGTELGFMTALEEVKESVTDIVAKHRQDNEDFHTRYKDA</sequence>